<dbReference type="GO" id="GO:0016020">
    <property type="term" value="C:membrane"/>
    <property type="evidence" value="ECO:0007669"/>
    <property type="project" value="UniProtKB-SubCell"/>
</dbReference>
<evidence type="ECO:0000256" key="4">
    <source>
        <dbReference type="ARBA" id="ARBA00022679"/>
    </source>
</evidence>
<accession>A0A6C1E464</accession>
<keyword evidence="3 11" id="KW-0328">Glycosyltransferase</keyword>
<evidence type="ECO:0000256" key="3">
    <source>
        <dbReference type="ARBA" id="ARBA00022676"/>
    </source>
</evidence>
<reference evidence="11 12" key="1">
    <citation type="journal article" date="2019" name="BMC Genomics">
        <title>Chromosome level assembly and comparative genome analysis confirm lager-brewing yeasts originated from a single hybridization.</title>
        <authorList>
            <person name="Salazar A.N."/>
            <person name="Gorter de Vries A.R."/>
            <person name="van den Broek M."/>
            <person name="Brouwers N."/>
            <person name="de la Torre Cortes P."/>
            <person name="Kuijpers N.G.A."/>
            <person name="Daran J.G."/>
            <person name="Abeel T."/>
        </authorList>
    </citation>
    <scope>NUCLEOTIDE SEQUENCE [LARGE SCALE GENOMIC DNA]</scope>
    <source>
        <strain evidence="11 12">CBS 1483</strain>
    </source>
</reference>
<keyword evidence="8" id="KW-0472">Membrane</keyword>
<dbReference type="Pfam" id="PF01793">
    <property type="entry name" value="Glyco_transf_15"/>
    <property type="match status" value="1"/>
</dbReference>
<dbReference type="Proteomes" id="UP000501346">
    <property type="component" value="Chromosome SeII-SeIV"/>
</dbReference>
<dbReference type="OrthoDB" id="439943at2759"/>
<evidence type="ECO:0000256" key="2">
    <source>
        <dbReference type="ARBA" id="ARBA00007677"/>
    </source>
</evidence>
<comment type="subcellular location">
    <subcellularLocation>
        <location evidence="1">Membrane</location>
        <topology evidence="1">Single-pass type II membrane protein</topology>
    </subcellularLocation>
</comment>
<gene>
    <name evidence="11" type="primary">KRE2_2</name>
    <name evidence="11" type="ORF">GRS66_006267</name>
</gene>
<dbReference type="PIRSF" id="PIRSF018153">
    <property type="entry name" value="Glyco_trans_15"/>
    <property type="match status" value="1"/>
</dbReference>
<sequence length="459" mass="53403">MAIFLSKRLLRYTFFAGVALILLLTLNSHSSTQQYVASYLPSAFDLSSHDSSSVEEQLLSEKSDAEKLKEHALNPEVDTTATMDEESKALKASAEEADAPLDTKKGSKGKVDGTTSTGLEKTTMDYITPSFAKKGTKPKACYVTLVRNSELYDLLSSIKYVEDKINKNFPYPWVFLNDEPFTEEFKEAITKAVSSEVKFGILPKEHWSYPEWINETKAAEVRKEAFNQYIYGDSESYRHMCRYQSGFFWRHPLLDEYDWYWRVEPNIKLHCNINYDVFKWMQDNEKVYGFTVSIHEYAATIPSLWETSMNFIKENPQYVDKNNLMKFISEDKGKSYNMCHFWSNFEVANLNFWRSPAYMEYFDALDHQGGFFYERWGDAPVHSIAASLFLPKDKIHYFSDIGYYHGPYNNCPLDKDVFENNNCECDQGNDFTFQSYSCGKEYYDAQGLVKPQNWKSFRD</sequence>
<dbReference type="InterPro" id="IPR002685">
    <property type="entry name" value="Glyco_trans_15"/>
</dbReference>
<keyword evidence="7" id="KW-1133">Transmembrane helix</keyword>
<evidence type="ECO:0000256" key="1">
    <source>
        <dbReference type="ARBA" id="ARBA00004606"/>
    </source>
</evidence>
<proteinExistence type="inferred from homology"/>
<dbReference type="GO" id="GO:0000032">
    <property type="term" value="P:cell wall mannoprotein biosynthetic process"/>
    <property type="evidence" value="ECO:0007669"/>
    <property type="project" value="TreeGrafter"/>
</dbReference>
<comment type="similarity">
    <text evidence="2">Belongs to the glycosyltransferase 15 family.</text>
</comment>
<name>A0A6C1E464_SACPS</name>
<keyword evidence="4 11" id="KW-0808">Transferase</keyword>
<dbReference type="EMBL" id="CP048999">
    <property type="protein sequence ID" value="QID83789.1"/>
    <property type="molecule type" value="Genomic_DNA"/>
</dbReference>
<organism evidence="11 12">
    <name type="scientific">Saccharomyces pastorianus</name>
    <name type="common">Lager yeast</name>
    <name type="synonym">Saccharomyces cerevisiae x Saccharomyces eubayanus</name>
    <dbReference type="NCBI Taxonomy" id="27292"/>
    <lineage>
        <taxon>Eukaryota</taxon>
        <taxon>Fungi</taxon>
        <taxon>Dikarya</taxon>
        <taxon>Ascomycota</taxon>
        <taxon>Saccharomycotina</taxon>
        <taxon>Saccharomycetes</taxon>
        <taxon>Saccharomycetales</taxon>
        <taxon>Saccharomycetaceae</taxon>
        <taxon>Saccharomyces</taxon>
    </lineage>
</organism>
<evidence type="ECO:0000313" key="11">
    <source>
        <dbReference type="EMBL" id="QID83789.1"/>
    </source>
</evidence>
<dbReference type="GO" id="GO:0006487">
    <property type="term" value="P:protein N-linked glycosylation"/>
    <property type="evidence" value="ECO:0007669"/>
    <property type="project" value="TreeGrafter"/>
</dbReference>
<keyword evidence="5" id="KW-0812">Transmembrane</keyword>
<feature type="region of interest" description="Disordered" evidence="10">
    <location>
        <begin position="55"/>
        <end position="113"/>
    </location>
</feature>
<evidence type="ECO:0000256" key="5">
    <source>
        <dbReference type="ARBA" id="ARBA00022692"/>
    </source>
</evidence>
<dbReference type="Gene3D" id="3.90.550.10">
    <property type="entry name" value="Spore Coat Polysaccharide Biosynthesis Protein SpsA, Chain A"/>
    <property type="match status" value="1"/>
</dbReference>
<dbReference type="SUPFAM" id="SSF53448">
    <property type="entry name" value="Nucleotide-diphospho-sugar transferases"/>
    <property type="match status" value="1"/>
</dbReference>
<evidence type="ECO:0000256" key="7">
    <source>
        <dbReference type="ARBA" id="ARBA00022989"/>
    </source>
</evidence>
<evidence type="ECO:0000256" key="6">
    <source>
        <dbReference type="ARBA" id="ARBA00022968"/>
    </source>
</evidence>
<feature type="compositionally biased region" description="Basic and acidic residues" evidence="10">
    <location>
        <begin position="59"/>
        <end position="73"/>
    </location>
</feature>
<dbReference type="FunFam" id="3.90.550.10:FF:000051">
    <property type="entry name" value="Alpha-1,2-mannosyltransferase (Ktr4)"/>
    <property type="match status" value="1"/>
</dbReference>
<dbReference type="InterPro" id="IPR029044">
    <property type="entry name" value="Nucleotide-diphossugar_trans"/>
</dbReference>
<dbReference type="GO" id="GO:0000026">
    <property type="term" value="F:alpha-1,2-mannosyltransferase activity"/>
    <property type="evidence" value="ECO:0007669"/>
    <property type="project" value="TreeGrafter"/>
</dbReference>
<dbReference type="AlphaFoldDB" id="A0A6C1E464"/>
<feature type="compositionally biased region" description="Basic and acidic residues" evidence="10">
    <location>
        <begin position="101"/>
        <end position="111"/>
    </location>
</feature>
<evidence type="ECO:0000256" key="8">
    <source>
        <dbReference type="ARBA" id="ARBA00023136"/>
    </source>
</evidence>
<dbReference type="GO" id="GO:0006493">
    <property type="term" value="P:protein O-linked glycosylation"/>
    <property type="evidence" value="ECO:0007669"/>
    <property type="project" value="TreeGrafter"/>
</dbReference>
<dbReference type="GO" id="GO:0005794">
    <property type="term" value="C:Golgi apparatus"/>
    <property type="evidence" value="ECO:0007669"/>
    <property type="project" value="TreeGrafter"/>
</dbReference>
<dbReference type="PANTHER" id="PTHR31121:SF8">
    <property type="entry name" value="GLYCOLIPID 2-ALPHA-MANNOSYLTRANSFERASE-RELATED"/>
    <property type="match status" value="1"/>
</dbReference>
<feature type="active site" description="Nucleophile" evidence="9">
    <location>
        <position position="346"/>
    </location>
</feature>
<evidence type="ECO:0000256" key="10">
    <source>
        <dbReference type="SAM" id="MobiDB-lite"/>
    </source>
</evidence>
<keyword evidence="6" id="KW-0735">Signal-anchor</keyword>
<evidence type="ECO:0000313" key="12">
    <source>
        <dbReference type="Proteomes" id="UP000501346"/>
    </source>
</evidence>
<protein>
    <submittedName>
        <fullName evidence="11">Alpha 1,2-mannosyltransferase 2.4.1</fullName>
    </submittedName>
</protein>
<keyword evidence="12" id="KW-1185">Reference proteome</keyword>
<dbReference type="PANTHER" id="PTHR31121">
    <property type="entry name" value="ALPHA-1,2 MANNOSYLTRANSFERASE KTR1"/>
    <property type="match status" value="1"/>
</dbReference>
<evidence type="ECO:0000256" key="9">
    <source>
        <dbReference type="PIRSR" id="PIRSR018153-1"/>
    </source>
</evidence>